<keyword evidence="6 13" id="KW-0812">Transmembrane</keyword>
<feature type="transmembrane region" description="Helical" evidence="13">
    <location>
        <begin position="509"/>
        <end position="532"/>
    </location>
</feature>
<keyword evidence="4" id="KW-0813">Transport</keyword>
<feature type="transmembrane region" description="Helical" evidence="13">
    <location>
        <begin position="471"/>
        <end position="489"/>
    </location>
</feature>
<feature type="transmembrane region" description="Helical" evidence="13">
    <location>
        <begin position="123"/>
        <end position="142"/>
    </location>
</feature>
<keyword evidence="5" id="KW-1003">Cell membrane</keyword>
<comment type="function">
    <text evidence="1">Mediates high-affinity intracellular uptake of the rare oligo-element molybdenum.</text>
</comment>
<feature type="transmembrane region" description="Helical" evidence="13">
    <location>
        <begin position="243"/>
        <end position="269"/>
    </location>
</feature>
<feature type="transmembrane region" description="Helical" evidence="13">
    <location>
        <begin position="538"/>
        <end position="559"/>
    </location>
</feature>
<evidence type="ECO:0000256" key="2">
    <source>
        <dbReference type="ARBA" id="ARBA00004651"/>
    </source>
</evidence>
<dbReference type="Gene3D" id="1.20.1250.20">
    <property type="entry name" value="MFS general substrate transporter like domains"/>
    <property type="match status" value="1"/>
</dbReference>
<feature type="transmembrane region" description="Helical" evidence="13">
    <location>
        <begin position="157"/>
        <end position="177"/>
    </location>
</feature>
<evidence type="ECO:0000256" key="5">
    <source>
        <dbReference type="ARBA" id="ARBA00022475"/>
    </source>
</evidence>
<feature type="transmembrane region" description="Helical" evidence="13">
    <location>
        <begin position="36"/>
        <end position="55"/>
    </location>
</feature>
<evidence type="ECO:0000256" key="10">
    <source>
        <dbReference type="ARBA" id="ARBA00030646"/>
    </source>
</evidence>
<feature type="transmembrane region" description="Helical" evidence="13">
    <location>
        <begin position="403"/>
        <end position="426"/>
    </location>
</feature>
<feature type="region of interest" description="Disordered" evidence="12">
    <location>
        <begin position="568"/>
        <end position="587"/>
    </location>
</feature>
<dbReference type="Pfam" id="PF05631">
    <property type="entry name" value="MFS_5"/>
    <property type="match status" value="2"/>
</dbReference>
<feature type="transmembrane region" description="Helical" evidence="13">
    <location>
        <begin position="61"/>
        <end position="77"/>
    </location>
</feature>
<comment type="subcellular location">
    <subcellularLocation>
        <location evidence="2">Cell membrane</location>
        <topology evidence="2">Multi-pass membrane protein</topology>
    </subcellularLocation>
</comment>
<dbReference type="GO" id="GO:0005886">
    <property type="term" value="C:plasma membrane"/>
    <property type="evidence" value="ECO:0007669"/>
    <property type="project" value="UniProtKB-SubCell"/>
</dbReference>
<dbReference type="GO" id="GO:0015098">
    <property type="term" value="F:molybdate ion transmembrane transporter activity"/>
    <property type="evidence" value="ECO:0007669"/>
    <property type="project" value="InterPro"/>
</dbReference>
<evidence type="ECO:0000313" key="15">
    <source>
        <dbReference type="Proteomes" id="UP000019335"/>
    </source>
</evidence>
<organism evidence="14 15">
    <name type="scientific">Nannochloropsis gaditana</name>
    <dbReference type="NCBI Taxonomy" id="72520"/>
    <lineage>
        <taxon>Eukaryota</taxon>
        <taxon>Sar</taxon>
        <taxon>Stramenopiles</taxon>
        <taxon>Ochrophyta</taxon>
        <taxon>Eustigmatophyceae</taxon>
        <taxon>Eustigmatales</taxon>
        <taxon>Monodopsidaceae</taxon>
        <taxon>Nannochloropsis</taxon>
    </lineage>
</organism>
<reference evidence="14 15" key="1">
    <citation type="journal article" date="2014" name="Mol. Plant">
        <title>Chromosome Scale Genome Assembly and Transcriptome Profiling of Nannochloropsis gaditana in Nitrogen Depletion.</title>
        <authorList>
            <person name="Corteggiani Carpinelli E."/>
            <person name="Telatin A."/>
            <person name="Vitulo N."/>
            <person name="Forcato C."/>
            <person name="D'Angelo M."/>
            <person name="Schiavon R."/>
            <person name="Vezzi A."/>
            <person name="Giacometti G.M."/>
            <person name="Morosinotto T."/>
            <person name="Valle G."/>
        </authorList>
    </citation>
    <scope>NUCLEOTIDE SEQUENCE [LARGE SCALE GENOMIC DNA]</scope>
    <source>
        <strain evidence="14 15">B-31</strain>
    </source>
</reference>
<accession>W7TWX6</accession>
<evidence type="ECO:0000256" key="9">
    <source>
        <dbReference type="ARBA" id="ARBA00023136"/>
    </source>
</evidence>
<evidence type="ECO:0000256" key="13">
    <source>
        <dbReference type="SAM" id="Phobius"/>
    </source>
</evidence>
<dbReference type="GO" id="GO:0006811">
    <property type="term" value="P:monoatomic ion transport"/>
    <property type="evidence" value="ECO:0007669"/>
    <property type="project" value="UniProtKB-KW"/>
</dbReference>
<evidence type="ECO:0000256" key="3">
    <source>
        <dbReference type="ARBA" id="ARBA00021242"/>
    </source>
</evidence>
<feature type="transmembrane region" description="Helical" evidence="13">
    <location>
        <begin position="447"/>
        <end position="465"/>
    </location>
</feature>
<keyword evidence="7 13" id="KW-1133">Transmembrane helix</keyword>
<evidence type="ECO:0000256" key="7">
    <source>
        <dbReference type="ARBA" id="ARBA00022989"/>
    </source>
</evidence>
<dbReference type="OrthoDB" id="263957at2759"/>
<feature type="transmembrane region" description="Helical" evidence="13">
    <location>
        <begin position="275"/>
        <end position="297"/>
    </location>
</feature>
<dbReference type="AlphaFoldDB" id="W7TWX6"/>
<evidence type="ECO:0000256" key="12">
    <source>
        <dbReference type="SAM" id="MobiDB-lite"/>
    </source>
</evidence>
<proteinExistence type="predicted"/>
<keyword evidence="15" id="KW-1185">Reference proteome</keyword>
<dbReference type="SUPFAM" id="SSF103473">
    <property type="entry name" value="MFS general substrate transporter"/>
    <property type="match status" value="1"/>
</dbReference>
<comment type="caution">
    <text evidence="14">The sequence shown here is derived from an EMBL/GenBank/DDBJ whole genome shotgun (WGS) entry which is preliminary data.</text>
</comment>
<evidence type="ECO:0000313" key="14">
    <source>
        <dbReference type="EMBL" id="EWM30562.1"/>
    </source>
</evidence>
<keyword evidence="8" id="KW-0406">Ion transport</keyword>
<sequence length="587" mass="63484">MPLPLFVKQDSNVRSKAAPHHVNEGRTRPVHVFRSLLTGVALLGLATAIACVTTSDPVERTLTGTFVSCIVLAAIAYKEVLFSLGSMSFGSKTYDARKVDATSASLVLSPVQQQEFDNFQRRFLMVQLLATFVDFLQGPYLYKLYENYNYDMNDIATLYLLGFCSSALSSPFAGILADMYGRRLGCMAFAVLQTASCLLLHYPSFALLAMGRVLSGIATSFLSTCFEAWMISEHNRRSFPPALLTNTFSIYVFMMGVAAVASGGVAGLAQEQGGVLAAFDVCAAAALGLAILIPLLWTEENYGSGRKGESGLRKTLVENAPTSIVDPSSVPAAAPPSTSPSWVPDSPNFLSRKTFPRGLLNILEDGKREVVWLGLTQAFFEAAMFTWVFMWTPSLDTGEIPSLNLGLVFATLMLGVMCGSSVFRILTGDGGEGKGWKGGGGWSPETVLRGSLALGGVVLGIASWPRLSAKWLLVLFTIFEASVGVYFAAMGTIRARIIPEEVRATVMNLIRLVLNLLVVSMYIGPVRLALPIEEKRPLVLGLCSAMIFIASVCHAQLLVGREMHGEEQKTADEKISHVERTDSHKAQ</sequence>
<keyword evidence="9 13" id="KW-0472">Membrane</keyword>
<feature type="transmembrane region" description="Helical" evidence="13">
    <location>
        <begin position="370"/>
        <end position="391"/>
    </location>
</feature>
<dbReference type="PANTHER" id="PTHR23516">
    <property type="entry name" value="SAM (S-ADENOSYL METHIONINE) TRANSPORTER"/>
    <property type="match status" value="1"/>
</dbReference>
<dbReference type="PANTHER" id="PTHR23516:SF1">
    <property type="entry name" value="MOLYBDATE-ANION TRANSPORTER"/>
    <property type="match status" value="1"/>
</dbReference>
<dbReference type="EMBL" id="AZIL01000030">
    <property type="protein sequence ID" value="EWM30562.1"/>
    <property type="molecule type" value="Genomic_DNA"/>
</dbReference>
<evidence type="ECO:0000256" key="8">
    <source>
        <dbReference type="ARBA" id="ARBA00023065"/>
    </source>
</evidence>
<gene>
    <name evidence="14" type="ORF">Naga_100033g34</name>
</gene>
<evidence type="ECO:0000256" key="1">
    <source>
        <dbReference type="ARBA" id="ARBA00003019"/>
    </source>
</evidence>
<dbReference type="InterPro" id="IPR036259">
    <property type="entry name" value="MFS_trans_sf"/>
</dbReference>
<evidence type="ECO:0000256" key="4">
    <source>
        <dbReference type="ARBA" id="ARBA00022448"/>
    </source>
</evidence>
<feature type="transmembrane region" description="Helical" evidence="13">
    <location>
        <begin position="184"/>
        <end position="203"/>
    </location>
</feature>
<dbReference type="Proteomes" id="UP000019335">
    <property type="component" value="Chromosome 1"/>
</dbReference>
<dbReference type="InterPro" id="IPR008509">
    <property type="entry name" value="MOT2/MFSD5"/>
</dbReference>
<evidence type="ECO:0000256" key="6">
    <source>
        <dbReference type="ARBA" id="ARBA00022692"/>
    </source>
</evidence>
<protein>
    <recommendedName>
        <fullName evidence="3">Molybdate-anion transporter</fullName>
    </recommendedName>
    <alternativeName>
        <fullName evidence="10">Major facilitator superfamily domain-containing protein 5</fullName>
    </alternativeName>
    <alternativeName>
        <fullName evidence="11">Molybdate transporter 2 homolog</fullName>
    </alternativeName>
</protein>
<name>W7TWX6_9STRA</name>
<evidence type="ECO:0000256" key="11">
    <source>
        <dbReference type="ARBA" id="ARBA00032555"/>
    </source>
</evidence>